<reference evidence="3" key="1">
    <citation type="journal article" date="2019" name="Int. J. Syst. Evol. Microbiol.">
        <title>The Global Catalogue of Microorganisms (GCM) 10K type strain sequencing project: providing services to taxonomists for standard genome sequencing and annotation.</title>
        <authorList>
            <consortium name="The Broad Institute Genomics Platform"/>
            <consortium name="The Broad Institute Genome Sequencing Center for Infectious Disease"/>
            <person name="Wu L."/>
            <person name="Ma J."/>
        </authorList>
    </citation>
    <scope>NUCLEOTIDE SEQUENCE [LARGE SCALE GENOMIC DNA]</scope>
    <source>
        <strain evidence="3">CGMCC 1.8860</strain>
    </source>
</reference>
<feature type="chain" id="PRO_5046494555" evidence="1">
    <location>
        <begin position="23"/>
        <end position="154"/>
    </location>
</feature>
<keyword evidence="3" id="KW-1185">Reference proteome</keyword>
<proteinExistence type="predicted"/>
<protein>
    <submittedName>
        <fullName evidence="2">Uncharacterized protein</fullName>
    </submittedName>
</protein>
<keyword evidence="1" id="KW-0732">Signal</keyword>
<sequence length="154" mass="14966">MMIKKAMVIAISILGLAAAANAKDASDAITSGAKASVEGSVTSVSGRPFEASADSAGGAVLVLVGLVMGVDDLVEMSVENAANGSKATIAVSASAVKKLGVVTGQTITAVSEATGYSLVYSGQILAFVPNAVGTSLLEHTPVSADASAPATAGK</sequence>
<organism evidence="2 3">
    <name type="scientific">Silvimonas amylolytica</name>
    <dbReference type="NCBI Taxonomy" id="449663"/>
    <lineage>
        <taxon>Bacteria</taxon>
        <taxon>Pseudomonadati</taxon>
        <taxon>Pseudomonadota</taxon>
        <taxon>Betaproteobacteria</taxon>
        <taxon>Neisseriales</taxon>
        <taxon>Chitinibacteraceae</taxon>
        <taxon>Silvimonas</taxon>
    </lineage>
</organism>
<evidence type="ECO:0000313" key="2">
    <source>
        <dbReference type="EMBL" id="GGP24352.1"/>
    </source>
</evidence>
<evidence type="ECO:0000313" key="3">
    <source>
        <dbReference type="Proteomes" id="UP000621859"/>
    </source>
</evidence>
<comment type="caution">
    <text evidence="2">The sequence shown here is derived from an EMBL/GenBank/DDBJ whole genome shotgun (WGS) entry which is preliminary data.</text>
</comment>
<accession>A0ABQ2PGH6</accession>
<evidence type="ECO:0000256" key="1">
    <source>
        <dbReference type="SAM" id="SignalP"/>
    </source>
</evidence>
<gene>
    <name evidence="2" type="ORF">GCM10010971_01710</name>
</gene>
<dbReference type="EMBL" id="BMLY01000001">
    <property type="protein sequence ID" value="GGP24352.1"/>
    <property type="molecule type" value="Genomic_DNA"/>
</dbReference>
<dbReference type="Proteomes" id="UP000621859">
    <property type="component" value="Unassembled WGS sequence"/>
</dbReference>
<feature type="signal peptide" evidence="1">
    <location>
        <begin position="1"/>
        <end position="22"/>
    </location>
</feature>
<name>A0ABQ2PGH6_9NEIS</name>